<evidence type="ECO:0000256" key="9">
    <source>
        <dbReference type="ARBA" id="ARBA00023180"/>
    </source>
</evidence>
<evidence type="ECO:0000259" key="13">
    <source>
        <dbReference type="PROSITE" id="PS50262"/>
    </source>
</evidence>
<keyword evidence="7" id="KW-1015">Disulfide bond</keyword>
<dbReference type="GO" id="GO:0060326">
    <property type="term" value="P:cell chemotaxis"/>
    <property type="evidence" value="ECO:0007669"/>
    <property type="project" value="TreeGrafter"/>
</dbReference>
<feature type="transmembrane region" description="Helical" evidence="12">
    <location>
        <begin position="328"/>
        <end position="347"/>
    </location>
</feature>
<evidence type="ECO:0000256" key="12">
    <source>
        <dbReference type="SAM" id="Phobius"/>
    </source>
</evidence>
<dbReference type="SUPFAM" id="SSF81321">
    <property type="entry name" value="Family A G protein-coupled receptor-like"/>
    <property type="match status" value="1"/>
</dbReference>
<feature type="transmembrane region" description="Helical" evidence="12">
    <location>
        <begin position="113"/>
        <end position="135"/>
    </location>
</feature>
<evidence type="ECO:0000256" key="8">
    <source>
        <dbReference type="ARBA" id="ARBA00023170"/>
    </source>
</evidence>
<dbReference type="GO" id="GO:0004947">
    <property type="term" value="F:bradykinin receptor activity"/>
    <property type="evidence" value="ECO:0007669"/>
    <property type="project" value="InterPro"/>
</dbReference>
<name>A0A3P8TID4_AMPPE</name>
<reference evidence="14" key="2">
    <citation type="submission" date="2025-08" db="UniProtKB">
        <authorList>
            <consortium name="Ensembl"/>
        </authorList>
    </citation>
    <scope>IDENTIFICATION</scope>
</reference>
<proteinExistence type="inferred from homology"/>
<evidence type="ECO:0000256" key="3">
    <source>
        <dbReference type="ARBA" id="ARBA00022692"/>
    </source>
</evidence>
<keyword evidence="5 11" id="KW-0297">G-protein coupled receptor</keyword>
<dbReference type="AlphaFoldDB" id="A0A3P8TID4"/>
<dbReference type="PANTHER" id="PTHR10489">
    <property type="entry name" value="CELL ADHESION MOLECULE"/>
    <property type="match status" value="1"/>
</dbReference>
<accession>A0A3P8TID4</accession>
<keyword evidence="4 12" id="KW-1133">Transmembrane helix</keyword>
<dbReference type="GO" id="GO:0007204">
    <property type="term" value="P:positive regulation of cytosolic calcium ion concentration"/>
    <property type="evidence" value="ECO:0007669"/>
    <property type="project" value="TreeGrafter"/>
</dbReference>
<dbReference type="InterPro" id="IPR017452">
    <property type="entry name" value="GPCR_Rhodpsn_7TM"/>
</dbReference>
<dbReference type="Pfam" id="PF00001">
    <property type="entry name" value="7tm_1"/>
    <property type="match status" value="1"/>
</dbReference>
<feature type="domain" description="G-protein coupled receptors family 1 profile" evidence="13">
    <location>
        <begin position="91"/>
        <end position="344"/>
    </location>
</feature>
<keyword evidence="10 11" id="KW-0807">Transducer</keyword>
<evidence type="ECO:0000256" key="5">
    <source>
        <dbReference type="ARBA" id="ARBA00023040"/>
    </source>
</evidence>
<organism evidence="14 15">
    <name type="scientific">Amphiprion percula</name>
    <name type="common">Orange clownfish</name>
    <name type="synonym">Lutjanus percula</name>
    <dbReference type="NCBI Taxonomy" id="161767"/>
    <lineage>
        <taxon>Eukaryota</taxon>
        <taxon>Metazoa</taxon>
        <taxon>Chordata</taxon>
        <taxon>Craniata</taxon>
        <taxon>Vertebrata</taxon>
        <taxon>Euteleostomi</taxon>
        <taxon>Actinopterygii</taxon>
        <taxon>Neopterygii</taxon>
        <taxon>Teleostei</taxon>
        <taxon>Neoteleostei</taxon>
        <taxon>Acanthomorphata</taxon>
        <taxon>Ovalentaria</taxon>
        <taxon>Pomacentridae</taxon>
        <taxon>Amphiprion</taxon>
    </lineage>
</organism>
<evidence type="ECO:0000256" key="7">
    <source>
        <dbReference type="ARBA" id="ARBA00023157"/>
    </source>
</evidence>
<dbReference type="PANTHER" id="PTHR10489:SF957">
    <property type="entry name" value="B2 BRADYKININ RECEPTOR"/>
    <property type="match status" value="1"/>
</dbReference>
<keyword evidence="2" id="KW-1003">Cell membrane</keyword>
<evidence type="ECO:0000313" key="15">
    <source>
        <dbReference type="Proteomes" id="UP000265080"/>
    </source>
</evidence>
<keyword evidence="15" id="KW-1185">Reference proteome</keyword>
<dbReference type="InterPro" id="IPR050119">
    <property type="entry name" value="CCR1-9-like"/>
</dbReference>
<dbReference type="PRINTS" id="PR00425">
    <property type="entry name" value="BRADYKININR"/>
</dbReference>
<dbReference type="OMA" id="KQWNNKT"/>
<sequence length="370" mass="42064">MLVSQKATNAYKWLHITTHCAYEALSPFKHTFLPWFLPLFLHSILANFSHDAVDEHQNNTDDTWCTFEPSSWARTVILVYVLTISVLGIILNVFVLIVFWLHKKACTVAEVYLSNLAAADLFLVSPFPVLAVIAGTKDDWHETVCKLLPFAISMNVYCSIIILALVSIDRYLALVHPLTSGRMRRPFYAKVACVLVWGVCFLLNVPSLIYREVVHDSERNFTTCDLNFPSPSMFLVFEGISLFIFIIPTFIISFCTLKITNTLSGTLKKELNAQKKEQKATTLVLVVLLAFLICWVPMHVVSILDLLSRVNILNGCRFFNNLYICQRIFTSLALSNSVLNPILYVIVGKTFQKKVKELFMQVKTNLSRCH</sequence>
<dbReference type="GO" id="GO:0009897">
    <property type="term" value="C:external side of plasma membrane"/>
    <property type="evidence" value="ECO:0007669"/>
    <property type="project" value="TreeGrafter"/>
</dbReference>
<dbReference type="GO" id="GO:0016493">
    <property type="term" value="F:C-C chemokine receptor activity"/>
    <property type="evidence" value="ECO:0007669"/>
    <property type="project" value="TreeGrafter"/>
</dbReference>
<evidence type="ECO:0000256" key="1">
    <source>
        <dbReference type="ARBA" id="ARBA00004651"/>
    </source>
</evidence>
<evidence type="ECO:0000256" key="10">
    <source>
        <dbReference type="ARBA" id="ARBA00023224"/>
    </source>
</evidence>
<comment type="subcellular location">
    <subcellularLocation>
        <location evidence="1">Cell membrane</location>
        <topology evidence="1">Multi-pass membrane protein</topology>
    </subcellularLocation>
</comment>
<evidence type="ECO:0000256" key="2">
    <source>
        <dbReference type="ARBA" id="ARBA00022475"/>
    </source>
</evidence>
<keyword evidence="6 12" id="KW-0472">Membrane</keyword>
<dbReference type="PRINTS" id="PR00237">
    <property type="entry name" value="GPCRRHODOPSN"/>
</dbReference>
<dbReference type="PROSITE" id="PS50262">
    <property type="entry name" value="G_PROTEIN_RECEP_F1_2"/>
    <property type="match status" value="1"/>
</dbReference>
<dbReference type="GO" id="GO:0019722">
    <property type="term" value="P:calcium-mediated signaling"/>
    <property type="evidence" value="ECO:0007669"/>
    <property type="project" value="TreeGrafter"/>
</dbReference>
<dbReference type="InterPro" id="IPR000496">
    <property type="entry name" value="Brdyknn_rcpt"/>
</dbReference>
<dbReference type="GO" id="GO:0019957">
    <property type="term" value="F:C-C chemokine binding"/>
    <property type="evidence" value="ECO:0007669"/>
    <property type="project" value="TreeGrafter"/>
</dbReference>
<evidence type="ECO:0000313" key="14">
    <source>
        <dbReference type="Ensembl" id="ENSAPEP00000023388.1"/>
    </source>
</evidence>
<keyword evidence="9" id="KW-0325">Glycoprotein</keyword>
<dbReference type="GO" id="GO:0006955">
    <property type="term" value="P:immune response"/>
    <property type="evidence" value="ECO:0007669"/>
    <property type="project" value="TreeGrafter"/>
</dbReference>
<feature type="transmembrane region" description="Helical" evidence="12">
    <location>
        <begin position="147"/>
        <end position="166"/>
    </location>
</feature>
<keyword evidence="8 11" id="KW-0675">Receptor</keyword>
<comment type="similarity">
    <text evidence="11">Belongs to the G-protein coupled receptor 1 family.</text>
</comment>
<dbReference type="InterPro" id="IPR000276">
    <property type="entry name" value="GPCR_Rhodpsn"/>
</dbReference>
<keyword evidence="3 11" id="KW-0812">Transmembrane</keyword>
<evidence type="ECO:0000256" key="4">
    <source>
        <dbReference type="ARBA" id="ARBA00022989"/>
    </source>
</evidence>
<feature type="transmembrane region" description="Helical" evidence="12">
    <location>
        <begin position="187"/>
        <end position="210"/>
    </location>
</feature>
<feature type="transmembrane region" description="Helical" evidence="12">
    <location>
        <begin position="77"/>
        <end position="101"/>
    </location>
</feature>
<evidence type="ECO:0000256" key="6">
    <source>
        <dbReference type="ARBA" id="ARBA00023136"/>
    </source>
</evidence>
<dbReference type="Ensembl" id="ENSAPET00000024007.1">
    <property type="protein sequence ID" value="ENSAPEP00000023388.1"/>
    <property type="gene ID" value="ENSAPEG00000016635.1"/>
</dbReference>
<feature type="transmembrane region" description="Helical" evidence="12">
    <location>
        <begin position="280"/>
        <end position="298"/>
    </location>
</feature>
<protein>
    <submittedName>
        <fullName evidence="14">Bradykinin receptor B2</fullName>
    </submittedName>
</protein>
<dbReference type="Proteomes" id="UP000265080">
    <property type="component" value="Chromosome 18"/>
</dbReference>
<reference evidence="14" key="3">
    <citation type="submission" date="2025-09" db="UniProtKB">
        <authorList>
            <consortium name="Ensembl"/>
        </authorList>
    </citation>
    <scope>IDENTIFICATION</scope>
</reference>
<dbReference type="Gene3D" id="1.20.1070.10">
    <property type="entry name" value="Rhodopsin 7-helix transmembrane proteins"/>
    <property type="match status" value="1"/>
</dbReference>
<feature type="transmembrane region" description="Helical" evidence="12">
    <location>
        <begin position="235"/>
        <end position="259"/>
    </location>
</feature>
<dbReference type="PROSITE" id="PS00237">
    <property type="entry name" value="G_PROTEIN_RECEP_F1_1"/>
    <property type="match status" value="1"/>
</dbReference>
<evidence type="ECO:0000256" key="11">
    <source>
        <dbReference type="RuleBase" id="RU000688"/>
    </source>
</evidence>
<reference evidence="14 15" key="1">
    <citation type="submission" date="2018-03" db="EMBL/GenBank/DDBJ databases">
        <title>Finding Nemo's genes: A chromosome-scale reference assembly of the genome of the orange clownfish Amphiprion percula.</title>
        <authorList>
            <person name="Lehmann R."/>
        </authorList>
    </citation>
    <scope>NUCLEOTIDE SEQUENCE</scope>
</reference>
<dbReference type="GeneTree" id="ENSGT01130000278308"/>